<dbReference type="AlphaFoldDB" id="A0A433Q279"/>
<name>A0A433Q279_9FUNG</name>
<keyword evidence="2" id="KW-1185">Reference proteome</keyword>
<dbReference type="EMBL" id="RBNJ01018295">
    <property type="protein sequence ID" value="RUS23858.1"/>
    <property type="molecule type" value="Genomic_DNA"/>
</dbReference>
<proteinExistence type="predicted"/>
<comment type="caution">
    <text evidence="1">The sequence shown here is derived from an EMBL/GenBank/DDBJ whole genome shotgun (WGS) entry which is preliminary data.</text>
</comment>
<dbReference type="Proteomes" id="UP000274822">
    <property type="component" value="Unassembled WGS sequence"/>
</dbReference>
<reference evidence="1 2" key="1">
    <citation type="journal article" date="2018" name="New Phytol.">
        <title>Phylogenomics of Endogonaceae and evolution of mycorrhizas within Mucoromycota.</title>
        <authorList>
            <person name="Chang Y."/>
            <person name="Desiro A."/>
            <person name="Na H."/>
            <person name="Sandor L."/>
            <person name="Lipzen A."/>
            <person name="Clum A."/>
            <person name="Barry K."/>
            <person name="Grigoriev I.V."/>
            <person name="Martin F.M."/>
            <person name="Stajich J.E."/>
            <person name="Smith M.E."/>
            <person name="Bonito G."/>
            <person name="Spatafora J.W."/>
        </authorList>
    </citation>
    <scope>NUCLEOTIDE SEQUENCE [LARGE SCALE GENOMIC DNA]</scope>
    <source>
        <strain evidence="1 2">AD002</strain>
    </source>
</reference>
<protein>
    <submittedName>
        <fullName evidence="1">Uncharacterized protein</fullName>
    </submittedName>
</protein>
<gene>
    <name evidence="1" type="ORF">BC938DRAFT_474511</name>
</gene>
<sequence>MLGRSSDVVDASLFLGAAEALAALENWTSHNDASPFNSEDGRITEETKHVEGNGAISAGLSKWQGRVKDIRLSGDVVCGDTGPTHIRCNYPKSRIIWYKAIIIQTMHLNFSATQRHHARIVCNFWSSEDPQYLLQ</sequence>
<accession>A0A433Q279</accession>
<evidence type="ECO:0000313" key="2">
    <source>
        <dbReference type="Proteomes" id="UP000274822"/>
    </source>
</evidence>
<organism evidence="1 2">
    <name type="scientific">Jimgerdemannia flammicorona</name>
    <dbReference type="NCBI Taxonomy" id="994334"/>
    <lineage>
        <taxon>Eukaryota</taxon>
        <taxon>Fungi</taxon>
        <taxon>Fungi incertae sedis</taxon>
        <taxon>Mucoromycota</taxon>
        <taxon>Mucoromycotina</taxon>
        <taxon>Endogonomycetes</taxon>
        <taxon>Endogonales</taxon>
        <taxon>Endogonaceae</taxon>
        <taxon>Jimgerdemannia</taxon>
    </lineage>
</organism>
<evidence type="ECO:0000313" key="1">
    <source>
        <dbReference type="EMBL" id="RUS23858.1"/>
    </source>
</evidence>